<name>I2GIM0_9BACT</name>
<feature type="chain" id="PRO_5003658471" description="Lipoprotein" evidence="1">
    <location>
        <begin position="22"/>
        <end position="239"/>
    </location>
</feature>
<protein>
    <recommendedName>
        <fullName evidence="4">Lipoprotein</fullName>
    </recommendedName>
</protein>
<dbReference type="EMBL" id="CAIT01000006">
    <property type="protein sequence ID" value="CCH53745.1"/>
    <property type="molecule type" value="Genomic_DNA"/>
</dbReference>
<dbReference type="eggNOG" id="ENOG5033SQ9">
    <property type="taxonomic scope" value="Bacteria"/>
</dbReference>
<evidence type="ECO:0000313" key="3">
    <source>
        <dbReference type="Proteomes" id="UP000009309"/>
    </source>
</evidence>
<gene>
    <name evidence="2" type="ORF">BN8_02866</name>
</gene>
<dbReference type="RefSeq" id="WP_009282325.1">
    <property type="nucleotide sequence ID" value="NZ_CAIT01000006.1"/>
</dbReference>
<feature type="signal peptide" evidence="1">
    <location>
        <begin position="1"/>
        <end position="21"/>
    </location>
</feature>
<comment type="caution">
    <text evidence="2">The sequence shown here is derived from an EMBL/GenBank/DDBJ whole genome shotgun (WGS) entry which is preliminary data.</text>
</comment>
<proteinExistence type="predicted"/>
<evidence type="ECO:0008006" key="4">
    <source>
        <dbReference type="Google" id="ProtNLM"/>
    </source>
</evidence>
<keyword evidence="3" id="KW-1185">Reference proteome</keyword>
<organism evidence="2 3">
    <name type="scientific">Fibrisoma limi BUZ 3</name>
    <dbReference type="NCBI Taxonomy" id="1185876"/>
    <lineage>
        <taxon>Bacteria</taxon>
        <taxon>Pseudomonadati</taxon>
        <taxon>Bacteroidota</taxon>
        <taxon>Cytophagia</taxon>
        <taxon>Cytophagales</taxon>
        <taxon>Spirosomataceae</taxon>
        <taxon>Fibrisoma</taxon>
    </lineage>
</organism>
<keyword evidence="1" id="KW-0732">Signal</keyword>
<dbReference type="Proteomes" id="UP000009309">
    <property type="component" value="Unassembled WGS sequence"/>
</dbReference>
<accession>I2GIM0</accession>
<sequence>MQQVKAATVFALLLMTLCSCENSFIERQNQTTPADKVIANPPSDGPGGVVTNPGGQPYPTITKQTFIPEYSLWAQKKTLTWRIEWPNYPVGTDPNTIPTVFTLSNGALNSFDFLNGQPASTTYKTHFNLYHNAKLERSSDLWDELTHSFGHGDQMEFVSFSRFTTTIKGLENMVKNRPGLFETYWTGITEDSPEYQQGDIFLIKVSNVTDPTTPSRYGGIRIVSMMPRIIEVYLAVPND</sequence>
<dbReference type="AlphaFoldDB" id="I2GIM0"/>
<evidence type="ECO:0000256" key="1">
    <source>
        <dbReference type="SAM" id="SignalP"/>
    </source>
</evidence>
<evidence type="ECO:0000313" key="2">
    <source>
        <dbReference type="EMBL" id="CCH53745.1"/>
    </source>
</evidence>
<dbReference type="PROSITE" id="PS51257">
    <property type="entry name" value="PROKAR_LIPOPROTEIN"/>
    <property type="match status" value="1"/>
</dbReference>
<reference evidence="2 3" key="1">
    <citation type="journal article" date="2012" name="J. Bacteriol.">
        <title>Genome Sequence of the Filamentous Bacterium Fibrisoma limi BUZ 3T.</title>
        <authorList>
            <person name="Filippini M."/>
            <person name="Qi W."/>
            <person name="Jaenicke S."/>
            <person name="Goesmann A."/>
            <person name="Smits T.H."/>
            <person name="Bagheri H.C."/>
        </authorList>
    </citation>
    <scope>NUCLEOTIDE SEQUENCE [LARGE SCALE GENOMIC DNA]</scope>
    <source>
        <strain evidence="3">BUZ 3T</strain>
    </source>
</reference>
<dbReference type="STRING" id="1185876.BN8_02866"/>